<name>A0A443PUZ4_9MAGN</name>
<feature type="region of interest" description="Disordered" evidence="1">
    <location>
        <begin position="1"/>
        <end position="31"/>
    </location>
</feature>
<evidence type="ECO:0000313" key="3">
    <source>
        <dbReference type="Proteomes" id="UP000283530"/>
    </source>
</evidence>
<proteinExistence type="predicted"/>
<dbReference type="AlphaFoldDB" id="A0A443PUZ4"/>
<dbReference type="Pfam" id="PF12023">
    <property type="entry name" value="DUF3511"/>
    <property type="match status" value="1"/>
</dbReference>
<dbReference type="EMBL" id="QPKB01000011">
    <property type="protein sequence ID" value="RWR94594.1"/>
    <property type="molecule type" value="Genomic_DNA"/>
</dbReference>
<dbReference type="PANTHER" id="PTHR33193:SF13">
    <property type="entry name" value="EXPRESSED PROTEIN"/>
    <property type="match status" value="1"/>
</dbReference>
<dbReference type="OrthoDB" id="660385at2759"/>
<keyword evidence="3" id="KW-1185">Reference proteome</keyword>
<sequence length="99" mass="11730">MEIARRRAKKKKSSSSSSSSCSFNKAEMKRRKRVAKYKMYGVERRVKDSFKKGIRWIKKRCAAIGHELIARERESFELRGSSWEEKCEFGYYICSVTYL</sequence>
<dbReference type="InterPro" id="IPR021899">
    <property type="entry name" value="DUF3511"/>
</dbReference>
<evidence type="ECO:0000313" key="2">
    <source>
        <dbReference type="EMBL" id="RWR94594.1"/>
    </source>
</evidence>
<gene>
    <name evidence="2" type="ORF">CKAN_02389400</name>
</gene>
<accession>A0A443PUZ4</accession>
<protein>
    <submittedName>
        <fullName evidence="2">Uncharacterized protein</fullName>
    </submittedName>
</protein>
<dbReference type="Proteomes" id="UP000283530">
    <property type="component" value="Unassembled WGS sequence"/>
</dbReference>
<comment type="caution">
    <text evidence="2">The sequence shown here is derived from an EMBL/GenBank/DDBJ whole genome shotgun (WGS) entry which is preliminary data.</text>
</comment>
<organism evidence="2 3">
    <name type="scientific">Cinnamomum micranthum f. kanehirae</name>
    <dbReference type="NCBI Taxonomy" id="337451"/>
    <lineage>
        <taxon>Eukaryota</taxon>
        <taxon>Viridiplantae</taxon>
        <taxon>Streptophyta</taxon>
        <taxon>Embryophyta</taxon>
        <taxon>Tracheophyta</taxon>
        <taxon>Spermatophyta</taxon>
        <taxon>Magnoliopsida</taxon>
        <taxon>Magnoliidae</taxon>
        <taxon>Laurales</taxon>
        <taxon>Lauraceae</taxon>
        <taxon>Cinnamomum</taxon>
    </lineage>
</organism>
<evidence type="ECO:0000256" key="1">
    <source>
        <dbReference type="SAM" id="MobiDB-lite"/>
    </source>
</evidence>
<feature type="compositionally biased region" description="Basic residues" evidence="1">
    <location>
        <begin position="1"/>
        <end position="13"/>
    </location>
</feature>
<reference evidence="2 3" key="1">
    <citation type="journal article" date="2019" name="Nat. Plants">
        <title>Stout camphor tree genome fills gaps in understanding of flowering plant genome evolution.</title>
        <authorList>
            <person name="Chaw S.M."/>
            <person name="Liu Y.C."/>
            <person name="Wu Y.W."/>
            <person name="Wang H.Y."/>
            <person name="Lin C.I."/>
            <person name="Wu C.S."/>
            <person name="Ke H.M."/>
            <person name="Chang L.Y."/>
            <person name="Hsu C.Y."/>
            <person name="Yang H.T."/>
            <person name="Sudianto E."/>
            <person name="Hsu M.H."/>
            <person name="Wu K.P."/>
            <person name="Wang L.N."/>
            <person name="Leebens-Mack J.H."/>
            <person name="Tsai I.J."/>
        </authorList>
    </citation>
    <scope>NUCLEOTIDE SEQUENCE [LARGE SCALE GENOMIC DNA]</scope>
    <source>
        <strain evidence="3">cv. Chaw 1501</strain>
        <tissue evidence="2">Young leaves</tissue>
    </source>
</reference>
<dbReference type="PANTHER" id="PTHR33193">
    <property type="entry name" value="DOMAIN PROTEIN, PUTATIVE (DUF3511)-RELATED"/>
    <property type="match status" value="1"/>
</dbReference>